<dbReference type="RefSeq" id="WP_218022594.1">
    <property type="nucleotide sequence ID" value="NZ_BJLQ01000006.1"/>
</dbReference>
<dbReference type="Gene3D" id="3.40.50.10810">
    <property type="entry name" value="Tandem AAA-ATPase domain"/>
    <property type="match status" value="1"/>
</dbReference>
<dbReference type="Gene3D" id="1.10.150.20">
    <property type="entry name" value="5' to 3' exonuclease, C-terminal subdomain"/>
    <property type="match status" value="1"/>
</dbReference>
<keyword evidence="4" id="KW-0547">Nucleotide-binding</keyword>
<dbReference type="Proteomes" id="UP000320461">
    <property type="component" value="Unassembled WGS sequence"/>
</dbReference>
<keyword evidence="4" id="KW-0347">Helicase</keyword>
<proteinExistence type="predicted"/>
<dbReference type="Pfam" id="PF00271">
    <property type="entry name" value="Helicase_C"/>
    <property type="match status" value="1"/>
</dbReference>
<dbReference type="GO" id="GO:0005524">
    <property type="term" value="F:ATP binding"/>
    <property type="evidence" value="ECO:0007669"/>
    <property type="project" value="InterPro"/>
</dbReference>
<feature type="domain" description="Helicase ATP-binding" evidence="2">
    <location>
        <begin position="308"/>
        <end position="466"/>
    </location>
</feature>
<dbReference type="Gene3D" id="3.40.50.300">
    <property type="entry name" value="P-loop containing nucleotide triphosphate hydrolases"/>
    <property type="match status" value="1"/>
</dbReference>
<feature type="domain" description="Helicase C-terminal" evidence="3">
    <location>
        <begin position="550"/>
        <end position="701"/>
    </location>
</feature>
<evidence type="ECO:0000259" key="3">
    <source>
        <dbReference type="PROSITE" id="PS51194"/>
    </source>
</evidence>
<accession>A0A4Y3KJV3</accession>
<organism evidence="4 5">
    <name type="scientific">Cellulomonas gelida</name>
    <dbReference type="NCBI Taxonomy" id="1712"/>
    <lineage>
        <taxon>Bacteria</taxon>
        <taxon>Bacillati</taxon>
        <taxon>Actinomycetota</taxon>
        <taxon>Actinomycetes</taxon>
        <taxon>Micrococcales</taxon>
        <taxon>Cellulomonadaceae</taxon>
        <taxon>Cellulomonas</taxon>
    </lineage>
</organism>
<dbReference type="AlphaFoldDB" id="A0A4Y3KJV3"/>
<dbReference type="InterPro" id="IPR049730">
    <property type="entry name" value="SNF2/RAD54-like_C"/>
</dbReference>
<dbReference type="PROSITE" id="PS51192">
    <property type="entry name" value="HELICASE_ATP_BIND_1"/>
    <property type="match status" value="1"/>
</dbReference>
<dbReference type="Pfam" id="PF14520">
    <property type="entry name" value="HHH_5"/>
    <property type="match status" value="1"/>
</dbReference>
<dbReference type="EMBL" id="BJLQ01000006">
    <property type="protein sequence ID" value="GEA83634.1"/>
    <property type="molecule type" value="Genomic_DNA"/>
</dbReference>
<dbReference type="InterPro" id="IPR027417">
    <property type="entry name" value="P-loop_NTPase"/>
</dbReference>
<dbReference type="GO" id="GO:0004386">
    <property type="term" value="F:helicase activity"/>
    <property type="evidence" value="ECO:0007669"/>
    <property type="project" value="UniProtKB-KW"/>
</dbReference>
<dbReference type="PROSITE" id="PS51194">
    <property type="entry name" value="HELICASE_CTER"/>
    <property type="match status" value="1"/>
</dbReference>
<dbReference type="SMART" id="SM00490">
    <property type="entry name" value="HELICc"/>
    <property type="match status" value="1"/>
</dbReference>
<evidence type="ECO:0000313" key="5">
    <source>
        <dbReference type="Proteomes" id="UP000320461"/>
    </source>
</evidence>
<name>A0A4Y3KJV3_9CELL</name>
<evidence type="ECO:0000256" key="1">
    <source>
        <dbReference type="ARBA" id="ARBA00022801"/>
    </source>
</evidence>
<dbReference type="SMART" id="SM00487">
    <property type="entry name" value="DEXDc"/>
    <property type="match status" value="1"/>
</dbReference>
<dbReference type="InterPro" id="IPR038718">
    <property type="entry name" value="SNF2-like_sf"/>
</dbReference>
<evidence type="ECO:0000259" key="2">
    <source>
        <dbReference type="PROSITE" id="PS51192"/>
    </source>
</evidence>
<gene>
    <name evidence="4" type="ORF">CGE01nite_08850</name>
</gene>
<dbReference type="CDD" id="cd17919">
    <property type="entry name" value="DEXHc_Snf"/>
    <property type="match status" value="1"/>
</dbReference>
<dbReference type="SUPFAM" id="SSF52540">
    <property type="entry name" value="P-loop containing nucleoside triphosphate hydrolases"/>
    <property type="match status" value="2"/>
</dbReference>
<dbReference type="InterPro" id="IPR000330">
    <property type="entry name" value="SNF2_N"/>
</dbReference>
<dbReference type="PANTHER" id="PTHR10799">
    <property type="entry name" value="SNF2/RAD54 HELICASE FAMILY"/>
    <property type="match status" value="1"/>
</dbReference>
<keyword evidence="4" id="KW-0067">ATP-binding</keyword>
<keyword evidence="1" id="KW-0378">Hydrolase</keyword>
<evidence type="ECO:0000313" key="4">
    <source>
        <dbReference type="EMBL" id="GEA83634.1"/>
    </source>
</evidence>
<sequence>MITQDEARGEVGRPRRAGRADVIALLGDARAQAAWAAALVADVDGARSAVVSAFEAMRARLAETDLARVPVDRVRDVTEGRLSLDGLAAHGVRTIADVLRAGTHGLQAAPGIGPQSAARIVAAAEQIARAARESVQLRIEVDPSDRLATELLRAVRTWEAVVGDDETLVPQLRRLVDDVSRASLTAAPAAAGPLRRLFIGGTRKAAADEAVAHLTDLVAWARSADVARAATRISETVRHVVPTTAAWADFERRSATYYALLAPLVDLREDVAAATGFLPGEIVGRIGAQHLDESLLRASLRGYQAFGARFALVQRRVIIGDEMGLGKTVQAIAAMAHLVAGGATHVLVVAPASVVHTWVRELATHSALPALLLHGDARDEAAAHWVAHGGVAVTTFSTLRRLALDDASPAMLVVDEAHFVKNPDAKRSQAVARVAARSDRVLFLTGTPMENTVEEFCALVRHLRPELADAIDPGAGAAGADAFRSAVAPVYLRRNLDDVLAELPPLVQVDEWEEFGAVDGAAYRAAVEAGSFPAMRRAAFVSTDPRESAKLERLLEICAEAGANGHKVVVFSWFREVLDVVHAALSPTTAVLGPLTGSTSAAARLRLVDEFTAAPGPAVLVAQVRAGGVGLNIQAASVVVLCEPQVSPALEAQAIARAHRMGQVRTVRVHRLIVEDSVDQRLLETLETKRGVFDAYVRESALTDAAAAAIDVSAPHLARAIVADEQARLAGA</sequence>
<dbReference type="GO" id="GO:0016787">
    <property type="term" value="F:hydrolase activity"/>
    <property type="evidence" value="ECO:0007669"/>
    <property type="project" value="UniProtKB-KW"/>
</dbReference>
<dbReference type="InterPro" id="IPR001650">
    <property type="entry name" value="Helicase_C-like"/>
</dbReference>
<keyword evidence="5" id="KW-1185">Reference proteome</keyword>
<dbReference type="CDD" id="cd18793">
    <property type="entry name" value="SF2_C_SNF"/>
    <property type="match status" value="1"/>
</dbReference>
<protein>
    <submittedName>
        <fullName evidence="4">Helicase SNF2</fullName>
    </submittedName>
</protein>
<reference evidence="4 5" key="1">
    <citation type="submission" date="2019-06" db="EMBL/GenBank/DDBJ databases">
        <title>Whole genome shotgun sequence of Cellulomonas gelida NBRC 3748.</title>
        <authorList>
            <person name="Hosoyama A."/>
            <person name="Uohara A."/>
            <person name="Ohji S."/>
            <person name="Ichikawa N."/>
        </authorList>
    </citation>
    <scope>NUCLEOTIDE SEQUENCE [LARGE SCALE GENOMIC DNA]</scope>
    <source>
        <strain evidence="4 5">NBRC 3748</strain>
    </source>
</reference>
<comment type="caution">
    <text evidence="4">The sequence shown here is derived from an EMBL/GenBank/DDBJ whole genome shotgun (WGS) entry which is preliminary data.</text>
</comment>
<dbReference type="InterPro" id="IPR014001">
    <property type="entry name" value="Helicase_ATP-bd"/>
</dbReference>
<dbReference type="Pfam" id="PF00176">
    <property type="entry name" value="SNF2-rel_dom"/>
    <property type="match status" value="1"/>
</dbReference>